<keyword evidence="2" id="KW-0521">NADP</keyword>
<dbReference type="InterPro" id="IPR008927">
    <property type="entry name" value="6-PGluconate_DH-like_C_sf"/>
</dbReference>
<dbReference type="HAMAP" id="MF_01925">
    <property type="entry name" value="P5C_reductase"/>
    <property type="match status" value="1"/>
</dbReference>
<dbReference type="SUPFAM" id="SSF48179">
    <property type="entry name" value="6-phosphogluconate dehydrogenase C-terminal domain-like"/>
    <property type="match status" value="1"/>
</dbReference>
<evidence type="ECO:0000259" key="4">
    <source>
        <dbReference type="Pfam" id="PF03807"/>
    </source>
</evidence>
<sequence>MNNILIIGCGHMGSALLTAWSSKTNNHFFVVDPAQYKNINKRLNKKIHAFKTLNQVRDFLLFDIIIFAVKPQIAKRVLEKFVSLQFKKSAVFISIIAGKKINFFNQFLPLRNQFIRVMPNMPAIIDQGMSCMVSNRYVSRTNKNKIELLFSKVGLTLWLKKEIEINKVTAISGSGPGYVFLFIDAFEKAALQLGLGKKSTKKLIHQTVSGSVNLLLQEKKSAEELANNIAIKGGTTEAALNKLKKNNDFHNKLKKAVKAAFLRANALGK</sequence>
<dbReference type="Gene3D" id="3.40.50.720">
    <property type="entry name" value="NAD(P)-binding Rossmann-like Domain"/>
    <property type="match status" value="1"/>
</dbReference>
<feature type="domain" description="Pyrroline-5-carboxylate reductase catalytic N-terminal" evidence="4">
    <location>
        <begin position="4"/>
        <end position="98"/>
    </location>
</feature>
<evidence type="ECO:0000313" key="6">
    <source>
        <dbReference type="EMBL" id="SVA23214.1"/>
    </source>
</evidence>
<name>A0A381U589_9ZZZZ</name>
<dbReference type="PANTHER" id="PTHR11645:SF0">
    <property type="entry name" value="PYRROLINE-5-CARBOXYLATE REDUCTASE 3"/>
    <property type="match status" value="1"/>
</dbReference>
<dbReference type="Pfam" id="PF14748">
    <property type="entry name" value="P5CR_dimer"/>
    <property type="match status" value="1"/>
</dbReference>
<dbReference type="Pfam" id="PF03807">
    <property type="entry name" value="F420_oxidored"/>
    <property type="match status" value="1"/>
</dbReference>
<gene>
    <name evidence="6" type="ORF">METZ01_LOCUS76068</name>
</gene>
<evidence type="ECO:0000256" key="3">
    <source>
        <dbReference type="ARBA" id="ARBA00023002"/>
    </source>
</evidence>
<dbReference type="NCBIfam" id="TIGR00112">
    <property type="entry name" value="proC"/>
    <property type="match status" value="1"/>
</dbReference>
<dbReference type="InterPro" id="IPR028939">
    <property type="entry name" value="P5C_Rdtase_cat_N"/>
</dbReference>
<feature type="domain" description="Pyrroline-5-carboxylate reductase dimerisation" evidence="5">
    <location>
        <begin position="164"/>
        <end position="266"/>
    </location>
</feature>
<reference evidence="6" key="1">
    <citation type="submission" date="2018-05" db="EMBL/GenBank/DDBJ databases">
        <authorList>
            <person name="Lanie J.A."/>
            <person name="Ng W.-L."/>
            <person name="Kazmierczak K.M."/>
            <person name="Andrzejewski T.M."/>
            <person name="Davidsen T.M."/>
            <person name="Wayne K.J."/>
            <person name="Tettelin H."/>
            <person name="Glass J.I."/>
            <person name="Rusch D."/>
            <person name="Podicherti R."/>
            <person name="Tsui H.-C.T."/>
            <person name="Winkler M.E."/>
        </authorList>
    </citation>
    <scope>NUCLEOTIDE SEQUENCE</scope>
</reference>
<evidence type="ECO:0000259" key="5">
    <source>
        <dbReference type="Pfam" id="PF14748"/>
    </source>
</evidence>
<dbReference type="SUPFAM" id="SSF51735">
    <property type="entry name" value="NAD(P)-binding Rossmann-fold domains"/>
    <property type="match status" value="1"/>
</dbReference>
<evidence type="ECO:0008006" key="7">
    <source>
        <dbReference type="Google" id="ProtNLM"/>
    </source>
</evidence>
<dbReference type="GO" id="GO:0055129">
    <property type="term" value="P:L-proline biosynthetic process"/>
    <property type="evidence" value="ECO:0007669"/>
    <property type="project" value="TreeGrafter"/>
</dbReference>
<dbReference type="InterPro" id="IPR000304">
    <property type="entry name" value="Pyrroline-COOH_reductase"/>
</dbReference>
<dbReference type="InterPro" id="IPR029036">
    <property type="entry name" value="P5CR_dimer"/>
</dbReference>
<accession>A0A381U589</accession>
<keyword evidence="3" id="KW-0560">Oxidoreductase</keyword>
<organism evidence="6">
    <name type="scientific">marine metagenome</name>
    <dbReference type="NCBI Taxonomy" id="408172"/>
    <lineage>
        <taxon>unclassified sequences</taxon>
        <taxon>metagenomes</taxon>
        <taxon>ecological metagenomes</taxon>
    </lineage>
</organism>
<dbReference type="PANTHER" id="PTHR11645">
    <property type="entry name" value="PYRROLINE-5-CARBOXYLATE REDUCTASE"/>
    <property type="match status" value="1"/>
</dbReference>
<comment type="similarity">
    <text evidence="1">Belongs to the pyrroline-5-carboxylate reductase family.</text>
</comment>
<dbReference type="Gene3D" id="1.10.3730.10">
    <property type="entry name" value="ProC C-terminal domain-like"/>
    <property type="match status" value="1"/>
</dbReference>
<dbReference type="FunFam" id="1.10.3730.10:FF:000001">
    <property type="entry name" value="Pyrroline-5-carboxylate reductase"/>
    <property type="match status" value="1"/>
</dbReference>
<evidence type="ECO:0000256" key="1">
    <source>
        <dbReference type="ARBA" id="ARBA00005525"/>
    </source>
</evidence>
<protein>
    <recommendedName>
        <fullName evidence="7">Pyrroline-5-carboxylate reductase dimerisation domain-containing protein</fullName>
    </recommendedName>
</protein>
<dbReference type="PIRSF" id="PIRSF000193">
    <property type="entry name" value="Pyrrol-5-carb_rd"/>
    <property type="match status" value="1"/>
</dbReference>
<evidence type="ECO:0000256" key="2">
    <source>
        <dbReference type="ARBA" id="ARBA00022857"/>
    </source>
</evidence>
<dbReference type="GO" id="GO:0004735">
    <property type="term" value="F:pyrroline-5-carboxylate reductase activity"/>
    <property type="evidence" value="ECO:0007669"/>
    <property type="project" value="InterPro"/>
</dbReference>
<dbReference type="InterPro" id="IPR036291">
    <property type="entry name" value="NAD(P)-bd_dom_sf"/>
</dbReference>
<proteinExistence type="inferred from homology"/>
<dbReference type="EMBL" id="UINC01005734">
    <property type="protein sequence ID" value="SVA23214.1"/>
    <property type="molecule type" value="Genomic_DNA"/>
</dbReference>
<dbReference type="AlphaFoldDB" id="A0A381U589"/>